<feature type="region of interest" description="Disordered" evidence="1">
    <location>
        <begin position="18"/>
        <end position="78"/>
    </location>
</feature>
<proteinExistence type="predicted"/>
<evidence type="ECO:0000256" key="1">
    <source>
        <dbReference type="SAM" id="MobiDB-lite"/>
    </source>
</evidence>
<evidence type="ECO:0000313" key="2">
    <source>
        <dbReference type="EMBL" id="TFK39175.1"/>
    </source>
</evidence>
<sequence length="284" mass="30788">MPNFNIASWFSKKREPIKAPYSDHPSFSPPPPYTSPPYTGQSFSMGNSAPASRPPLPTTYHDSDLQAHTFPPVINPSGAGVVSRSMEVYGRKSLRRPGQSNAGGRRRCNSTGSLQQASYYNPHYGQRSRHYVPPQNVQYQSFSAPIGPPEHGLFHPAAAFQINAHPYPGLGIVHPGPSIIYPGPDIIHPGLGIIHPGAGIIHPAAGTTYAAASGVPPGMQQFHYPYPPKPRDLNHHRGHHRRRFSADYRPSKCSPKAAFCGAESRSNADAFASSLLAHASPRVK</sequence>
<accession>A0A5C3M3L8</accession>
<dbReference type="AlphaFoldDB" id="A0A5C3M3L8"/>
<name>A0A5C3M3L8_9AGAR</name>
<dbReference type="Proteomes" id="UP000308652">
    <property type="component" value="Unassembled WGS sequence"/>
</dbReference>
<feature type="region of interest" description="Disordered" evidence="1">
    <location>
        <begin position="91"/>
        <end position="116"/>
    </location>
</feature>
<protein>
    <submittedName>
        <fullName evidence="2">Uncharacterized protein</fullName>
    </submittedName>
</protein>
<dbReference type="EMBL" id="ML213600">
    <property type="protein sequence ID" value="TFK39175.1"/>
    <property type="molecule type" value="Genomic_DNA"/>
</dbReference>
<organism evidence="2 3">
    <name type="scientific">Crucibulum laeve</name>
    <dbReference type="NCBI Taxonomy" id="68775"/>
    <lineage>
        <taxon>Eukaryota</taxon>
        <taxon>Fungi</taxon>
        <taxon>Dikarya</taxon>
        <taxon>Basidiomycota</taxon>
        <taxon>Agaricomycotina</taxon>
        <taxon>Agaricomycetes</taxon>
        <taxon>Agaricomycetidae</taxon>
        <taxon>Agaricales</taxon>
        <taxon>Agaricineae</taxon>
        <taxon>Nidulariaceae</taxon>
        <taxon>Crucibulum</taxon>
    </lineage>
</organism>
<keyword evidence="3" id="KW-1185">Reference proteome</keyword>
<gene>
    <name evidence="2" type="ORF">BDQ12DRAFT_722557</name>
</gene>
<feature type="region of interest" description="Disordered" evidence="1">
    <location>
        <begin position="229"/>
        <end position="249"/>
    </location>
</feature>
<feature type="compositionally biased region" description="Polar residues" evidence="1">
    <location>
        <begin position="39"/>
        <end position="50"/>
    </location>
</feature>
<evidence type="ECO:0000313" key="3">
    <source>
        <dbReference type="Proteomes" id="UP000308652"/>
    </source>
</evidence>
<reference evidence="2 3" key="1">
    <citation type="journal article" date="2019" name="Nat. Ecol. Evol.">
        <title>Megaphylogeny resolves global patterns of mushroom evolution.</title>
        <authorList>
            <person name="Varga T."/>
            <person name="Krizsan K."/>
            <person name="Foldi C."/>
            <person name="Dima B."/>
            <person name="Sanchez-Garcia M."/>
            <person name="Sanchez-Ramirez S."/>
            <person name="Szollosi G.J."/>
            <person name="Szarkandi J.G."/>
            <person name="Papp V."/>
            <person name="Albert L."/>
            <person name="Andreopoulos W."/>
            <person name="Angelini C."/>
            <person name="Antonin V."/>
            <person name="Barry K.W."/>
            <person name="Bougher N.L."/>
            <person name="Buchanan P."/>
            <person name="Buyck B."/>
            <person name="Bense V."/>
            <person name="Catcheside P."/>
            <person name="Chovatia M."/>
            <person name="Cooper J."/>
            <person name="Damon W."/>
            <person name="Desjardin D."/>
            <person name="Finy P."/>
            <person name="Geml J."/>
            <person name="Haridas S."/>
            <person name="Hughes K."/>
            <person name="Justo A."/>
            <person name="Karasinski D."/>
            <person name="Kautmanova I."/>
            <person name="Kiss B."/>
            <person name="Kocsube S."/>
            <person name="Kotiranta H."/>
            <person name="LaButti K.M."/>
            <person name="Lechner B.E."/>
            <person name="Liimatainen K."/>
            <person name="Lipzen A."/>
            <person name="Lukacs Z."/>
            <person name="Mihaltcheva S."/>
            <person name="Morgado L.N."/>
            <person name="Niskanen T."/>
            <person name="Noordeloos M.E."/>
            <person name="Ohm R.A."/>
            <person name="Ortiz-Santana B."/>
            <person name="Ovrebo C."/>
            <person name="Racz N."/>
            <person name="Riley R."/>
            <person name="Savchenko A."/>
            <person name="Shiryaev A."/>
            <person name="Soop K."/>
            <person name="Spirin V."/>
            <person name="Szebenyi C."/>
            <person name="Tomsovsky M."/>
            <person name="Tulloss R.E."/>
            <person name="Uehling J."/>
            <person name="Grigoriev I.V."/>
            <person name="Vagvolgyi C."/>
            <person name="Papp T."/>
            <person name="Martin F.M."/>
            <person name="Miettinen O."/>
            <person name="Hibbett D.S."/>
            <person name="Nagy L.G."/>
        </authorList>
    </citation>
    <scope>NUCLEOTIDE SEQUENCE [LARGE SCALE GENOMIC DNA]</scope>
    <source>
        <strain evidence="2 3">CBS 166.37</strain>
    </source>
</reference>